<protein>
    <recommendedName>
        <fullName evidence="1">YopX protein domain-containing protein</fullName>
    </recommendedName>
</protein>
<organism evidence="2 3">
    <name type="scientific">Ureibacillus thermophilus</name>
    <dbReference type="NCBI Taxonomy" id="367743"/>
    <lineage>
        <taxon>Bacteria</taxon>
        <taxon>Bacillati</taxon>
        <taxon>Bacillota</taxon>
        <taxon>Bacilli</taxon>
        <taxon>Bacillales</taxon>
        <taxon>Caryophanaceae</taxon>
        <taxon>Ureibacillus</taxon>
    </lineage>
</organism>
<dbReference type="InterPro" id="IPR023385">
    <property type="entry name" value="YopX-like_C"/>
</dbReference>
<keyword evidence="3" id="KW-1185">Reference proteome</keyword>
<dbReference type="InterPro" id="IPR019096">
    <property type="entry name" value="YopX_protein"/>
</dbReference>
<dbReference type="EMBL" id="CP036528">
    <property type="protein sequence ID" value="QBK26721.1"/>
    <property type="molecule type" value="Genomic_DNA"/>
</dbReference>
<dbReference type="SUPFAM" id="SSF159006">
    <property type="entry name" value="YopX-like"/>
    <property type="match status" value="1"/>
</dbReference>
<dbReference type="RefSeq" id="WP_208650404.1">
    <property type="nucleotide sequence ID" value="NZ_CP036528.1"/>
</dbReference>
<sequence length="127" mass="14829">MVNSRFKFRAWFNLKNKMVESENLAFQYEGDEENPLTFAFDKADIDENGNEKGTMCFILMQFTGLYDKNGKEIYEGDIVSYFGLKYEVLFKNGAFGWMEDGEFYSFNEMARSEFNKFEIIGNVPVSC</sequence>
<dbReference type="KEGG" id="uth:DKZ56_13210"/>
<evidence type="ECO:0000313" key="2">
    <source>
        <dbReference type="EMBL" id="QBK26721.1"/>
    </source>
</evidence>
<dbReference type="Gene3D" id="2.30.30.290">
    <property type="entry name" value="YopX-like domains"/>
    <property type="match status" value="1"/>
</dbReference>
<accession>A0A4P6UWK0</accession>
<name>A0A4P6UWK0_9BACL</name>
<dbReference type="AlphaFoldDB" id="A0A4P6UWK0"/>
<proteinExistence type="predicted"/>
<dbReference type="Pfam" id="PF09643">
    <property type="entry name" value="YopX"/>
    <property type="match status" value="1"/>
</dbReference>
<gene>
    <name evidence="2" type="ORF">DKZ56_13210</name>
</gene>
<evidence type="ECO:0000313" key="3">
    <source>
        <dbReference type="Proteomes" id="UP000291151"/>
    </source>
</evidence>
<feature type="domain" description="YopX protein" evidence="1">
    <location>
        <begin position="7"/>
        <end position="123"/>
    </location>
</feature>
<dbReference type="Proteomes" id="UP000291151">
    <property type="component" value="Chromosome"/>
</dbReference>
<reference evidence="2 3" key="1">
    <citation type="submission" date="2019-02" db="EMBL/GenBank/DDBJ databases">
        <title>Ureibacillus thermophilus.</title>
        <authorList>
            <person name="Sunny J.S."/>
            <person name="Natarajan A."/>
            <person name="Saleena L.M."/>
        </authorList>
    </citation>
    <scope>NUCLEOTIDE SEQUENCE [LARGE SCALE GENOMIC DNA]</scope>
    <source>
        <strain evidence="2 3">LM102</strain>
    </source>
</reference>
<evidence type="ECO:0000259" key="1">
    <source>
        <dbReference type="Pfam" id="PF09643"/>
    </source>
</evidence>